<dbReference type="InterPro" id="IPR029069">
    <property type="entry name" value="HotDog_dom_sf"/>
</dbReference>
<dbReference type="InterPro" id="IPR003736">
    <property type="entry name" value="PAAI_dom"/>
</dbReference>
<dbReference type="Proteomes" id="UP000237000">
    <property type="component" value="Unassembled WGS sequence"/>
</dbReference>
<dbReference type="PANTHER" id="PTHR21660">
    <property type="entry name" value="THIOESTERASE SUPERFAMILY MEMBER-RELATED"/>
    <property type="match status" value="1"/>
</dbReference>
<proteinExistence type="inferred from homology"/>
<reference evidence="5" key="1">
    <citation type="submission" date="2016-06" db="EMBL/GenBank/DDBJ databases">
        <title>Parallel loss of symbiosis genes in relatives of nitrogen-fixing non-legume Parasponia.</title>
        <authorList>
            <person name="Van Velzen R."/>
            <person name="Holmer R."/>
            <person name="Bu F."/>
            <person name="Rutten L."/>
            <person name="Van Zeijl A."/>
            <person name="Liu W."/>
            <person name="Santuari L."/>
            <person name="Cao Q."/>
            <person name="Sharma T."/>
            <person name="Shen D."/>
            <person name="Roswanjaya Y."/>
            <person name="Wardhani T."/>
            <person name="Kalhor M.S."/>
            <person name="Jansen J."/>
            <person name="Van den Hoogen J."/>
            <person name="Gungor B."/>
            <person name="Hartog M."/>
            <person name="Hontelez J."/>
            <person name="Verver J."/>
            <person name="Yang W.-C."/>
            <person name="Schijlen E."/>
            <person name="Repin R."/>
            <person name="Schilthuizen M."/>
            <person name="Schranz E."/>
            <person name="Heidstra R."/>
            <person name="Miyata K."/>
            <person name="Fedorova E."/>
            <person name="Kohlen W."/>
            <person name="Bisseling T."/>
            <person name="Smit S."/>
            <person name="Geurts R."/>
        </authorList>
    </citation>
    <scope>NUCLEOTIDE SEQUENCE [LARGE SCALE GENOMIC DNA]</scope>
    <source>
        <strain evidence="5">cv. RG33-2</strain>
    </source>
</reference>
<evidence type="ECO:0000313" key="5">
    <source>
        <dbReference type="Proteomes" id="UP000237000"/>
    </source>
</evidence>
<evidence type="ECO:0000259" key="3">
    <source>
        <dbReference type="Pfam" id="PF03061"/>
    </source>
</evidence>
<accession>A0A2P5EEM7</accession>
<feature type="domain" description="Thioesterase" evidence="3">
    <location>
        <begin position="63"/>
        <end position="137"/>
    </location>
</feature>
<dbReference type="NCBIfam" id="TIGR00369">
    <property type="entry name" value="unchar_dom_1"/>
    <property type="match status" value="1"/>
</dbReference>
<dbReference type="InterPro" id="IPR039298">
    <property type="entry name" value="ACOT13"/>
</dbReference>
<dbReference type="FunCoup" id="A0A2P5EEM7">
    <property type="interactions" value="1114"/>
</dbReference>
<dbReference type="Gene3D" id="3.10.129.10">
    <property type="entry name" value="Hotdog Thioesterase"/>
    <property type="match status" value="1"/>
</dbReference>
<evidence type="ECO:0000313" key="4">
    <source>
        <dbReference type="EMBL" id="PON83999.1"/>
    </source>
</evidence>
<keyword evidence="5" id="KW-1185">Reference proteome</keyword>
<dbReference type="InterPro" id="IPR006683">
    <property type="entry name" value="Thioestr_dom"/>
</dbReference>
<comment type="similarity">
    <text evidence="1">Belongs to the thioesterase PaaI family.</text>
</comment>
<sequence length="154" mass="16444">MEEAAAAAKRFLERGEERAAAIDALPPKFFEPLVTKGLRVDLIEPGRILCSFTVPNRLLNAGNFLHGGATATLVDLVGSAVMYTVGAPMTGVSVEINVSYLDAAYAGEEIEVEAKALRVGKAIAVVSVEFRKKKTAKIVAQGRHTKYLALSSKI</sequence>
<dbReference type="Pfam" id="PF03061">
    <property type="entry name" value="4HBT"/>
    <property type="match status" value="1"/>
</dbReference>
<gene>
    <name evidence="4" type="ORF">TorRG33x02_202930</name>
</gene>
<dbReference type="STRING" id="63057.A0A2P5EEM7"/>
<dbReference type="AlphaFoldDB" id="A0A2P5EEM7"/>
<dbReference type="GO" id="GO:0047617">
    <property type="term" value="F:fatty acyl-CoA hydrolase activity"/>
    <property type="evidence" value="ECO:0007669"/>
    <property type="project" value="InterPro"/>
</dbReference>
<protein>
    <submittedName>
        <fullName evidence="4">Phenylacetic acid degradation-related domain containing protein</fullName>
    </submittedName>
</protein>
<dbReference type="SUPFAM" id="SSF54637">
    <property type="entry name" value="Thioesterase/thiol ester dehydrase-isomerase"/>
    <property type="match status" value="1"/>
</dbReference>
<keyword evidence="2" id="KW-0378">Hydrolase</keyword>
<comment type="caution">
    <text evidence="4">The sequence shown here is derived from an EMBL/GenBank/DDBJ whole genome shotgun (WGS) entry which is preliminary data.</text>
</comment>
<dbReference type="EMBL" id="JXTC01000170">
    <property type="protein sequence ID" value="PON83999.1"/>
    <property type="molecule type" value="Genomic_DNA"/>
</dbReference>
<organism evidence="4 5">
    <name type="scientific">Trema orientale</name>
    <name type="common">Charcoal tree</name>
    <name type="synonym">Celtis orientalis</name>
    <dbReference type="NCBI Taxonomy" id="63057"/>
    <lineage>
        <taxon>Eukaryota</taxon>
        <taxon>Viridiplantae</taxon>
        <taxon>Streptophyta</taxon>
        <taxon>Embryophyta</taxon>
        <taxon>Tracheophyta</taxon>
        <taxon>Spermatophyta</taxon>
        <taxon>Magnoliopsida</taxon>
        <taxon>eudicotyledons</taxon>
        <taxon>Gunneridae</taxon>
        <taxon>Pentapetalae</taxon>
        <taxon>rosids</taxon>
        <taxon>fabids</taxon>
        <taxon>Rosales</taxon>
        <taxon>Cannabaceae</taxon>
        <taxon>Trema</taxon>
    </lineage>
</organism>
<dbReference type="InParanoid" id="A0A2P5EEM7"/>
<evidence type="ECO:0000256" key="1">
    <source>
        <dbReference type="ARBA" id="ARBA00008324"/>
    </source>
</evidence>
<dbReference type="CDD" id="cd03443">
    <property type="entry name" value="PaaI_thioesterase"/>
    <property type="match status" value="1"/>
</dbReference>
<evidence type="ECO:0000256" key="2">
    <source>
        <dbReference type="ARBA" id="ARBA00022801"/>
    </source>
</evidence>
<dbReference type="PANTHER" id="PTHR21660:SF47">
    <property type="entry name" value="F19P19.27 PROTEIN"/>
    <property type="match status" value="1"/>
</dbReference>
<dbReference type="FunFam" id="3.10.129.10:FF:000059">
    <property type="entry name" value="Acyl-coenzyme A thioesterase 13"/>
    <property type="match status" value="1"/>
</dbReference>
<name>A0A2P5EEM7_TREOI</name>
<dbReference type="OrthoDB" id="46529at2759"/>